<organism evidence="4 5">
    <name type="scientific">Limnoraphis robusta CCNP1315</name>
    <dbReference type="NCBI Taxonomy" id="3110306"/>
    <lineage>
        <taxon>Bacteria</taxon>
        <taxon>Bacillati</taxon>
        <taxon>Cyanobacteriota</taxon>
        <taxon>Cyanophyceae</taxon>
        <taxon>Oscillatoriophycideae</taxon>
        <taxon>Oscillatoriales</taxon>
        <taxon>Sirenicapillariaceae</taxon>
        <taxon>Limnoraphis</taxon>
    </lineage>
</organism>
<dbReference type="PROSITE" id="PS51257">
    <property type="entry name" value="PROKAR_LIPOPROTEIN"/>
    <property type="match status" value="1"/>
</dbReference>
<accession>A0ABU5U1C9</accession>
<gene>
    <name evidence="3" type="primary">cpcT</name>
    <name evidence="4" type="ORF">VB854_18800</name>
</gene>
<dbReference type="Pfam" id="PF06206">
    <property type="entry name" value="CpeT"/>
    <property type="match status" value="1"/>
</dbReference>
<comment type="caution">
    <text evidence="4">The sequence shown here is derived from an EMBL/GenBank/DDBJ whole genome shotgun (WGS) entry which is preliminary data.</text>
</comment>
<comment type="function">
    <text evidence="3">Covalently attaches a chromophore to Cys residue(s) of phycobiliproteins.</text>
</comment>
<keyword evidence="2 3" id="KW-0456">Lyase</keyword>
<evidence type="ECO:0000313" key="5">
    <source>
        <dbReference type="Proteomes" id="UP001301728"/>
    </source>
</evidence>
<name>A0ABU5U1C9_9CYAN</name>
<dbReference type="PANTHER" id="PTHR35137:SF1">
    <property type="entry name" value="CHROMOPHORE LYASE CRL, CHLOROPLASTIC"/>
    <property type="match status" value="1"/>
</dbReference>
<dbReference type="EC" id="4.-.-.-" evidence="3"/>
<dbReference type="Proteomes" id="UP001301728">
    <property type="component" value="Unassembled WGS sequence"/>
</dbReference>
<dbReference type="EMBL" id="JAYGHT010000129">
    <property type="protein sequence ID" value="MEA5520991.1"/>
    <property type="molecule type" value="Genomic_DNA"/>
</dbReference>
<dbReference type="Gene3D" id="2.40.128.590">
    <property type="entry name" value="CpcT/CpeT domain"/>
    <property type="match status" value="1"/>
</dbReference>
<dbReference type="InterPro" id="IPR010404">
    <property type="entry name" value="CpcT/CpeT"/>
</dbReference>
<comment type="similarity">
    <text evidence="1 3">Belongs to the CpcT/CpeT biliprotein lyase family.</text>
</comment>
<dbReference type="CDD" id="cd16338">
    <property type="entry name" value="CpcT"/>
    <property type="match status" value="1"/>
</dbReference>
<sequence>MSYPLKIGSAIAFLMTTASLAGCGLVFHSIQRQVIEVASYLTGVMETTAQAEASPGSPSVRMTACVVEVADAEEITQRSPSIFLYQEQAMTDKLYKPYRQRFLQISPSADSQKVESATFIPPKPEAWANLCNKPQSERQVTVKDIGEYRCSVFLELAGSRYIGKTQPDGCPVNYRGAVKVTNSITLDAESMDTLDRGYDQEGNQIWGAENQPYQYRRIKSK</sequence>
<dbReference type="PANTHER" id="PTHR35137">
    <property type="entry name" value="CHROMOPHORE LYASE CRL, CHLOROPLASTIC"/>
    <property type="match status" value="1"/>
</dbReference>
<dbReference type="GO" id="GO:0016829">
    <property type="term" value="F:lyase activity"/>
    <property type="evidence" value="ECO:0007669"/>
    <property type="project" value="UniProtKB-KW"/>
</dbReference>
<dbReference type="HAMAP" id="MF_01460">
    <property type="entry name" value="Chrphore_lyase_CpxT"/>
    <property type="match status" value="1"/>
</dbReference>
<dbReference type="InterPro" id="IPR038672">
    <property type="entry name" value="CpcT/CpeT_sf"/>
</dbReference>
<evidence type="ECO:0000256" key="3">
    <source>
        <dbReference type="HAMAP-Rule" id="MF_01460"/>
    </source>
</evidence>
<evidence type="ECO:0000256" key="2">
    <source>
        <dbReference type="ARBA" id="ARBA00023239"/>
    </source>
</evidence>
<reference evidence="4 5" key="1">
    <citation type="submission" date="2023-12" db="EMBL/GenBank/DDBJ databases">
        <title>Baltic Sea Cyanobacteria.</title>
        <authorList>
            <person name="Delbaje E."/>
            <person name="Fewer D.P."/>
            <person name="Shishido T.K."/>
        </authorList>
    </citation>
    <scope>NUCLEOTIDE SEQUENCE [LARGE SCALE GENOMIC DNA]</scope>
    <source>
        <strain evidence="4 5">CCNP 1315</strain>
    </source>
</reference>
<evidence type="ECO:0000313" key="4">
    <source>
        <dbReference type="EMBL" id="MEA5520991.1"/>
    </source>
</evidence>
<proteinExistence type="inferred from homology"/>
<keyword evidence="5" id="KW-1185">Reference proteome</keyword>
<evidence type="ECO:0000256" key="1">
    <source>
        <dbReference type="ARBA" id="ARBA00008206"/>
    </source>
</evidence>
<protein>
    <recommendedName>
        <fullName evidence="3">Chromophore lyase CpcT/CpeT</fullName>
        <ecNumber evidence="3">4.-.-.-</ecNumber>
    </recommendedName>
</protein>
<dbReference type="RefSeq" id="WP_323217543.1">
    <property type="nucleotide sequence ID" value="NZ_JAYGHT010000129.1"/>
</dbReference>